<dbReference type="FunFam" id="1.20.1250.20:FF:000013">
    <property type="entry name" value="MFS general substrate transporter"/>
    <property type="match status" value="1"/>
</dbReference>
<feature type="transmembrane region" description="Helical" evidence="6">
    <location>
        <begin position="178"/>
        <end position="200"/>
    </location>
</feature>
<evidence type="ECO:0000256" key="6">
    <source>
        <dbReference type="SAM" id="Phobius"/>
    </source>
</evidence>
<dbReference type="GO" id="GO:0016020">
    <property type="term" value="C:membrane"/>
    <property type="evidence" value="ECO:0007669"/>
    <property type="project" value="UniProtKB-SubCell"/>
</dbReference>
<feature type="transmembrane region" description="Helical" evidence="6">
    <location>
        <begin position="327"/>
        <end position="348"/>
    </location>
</feature>
<proteinExistence type="predicted"/>
<evidence type="ECO:0000313" key="8">
    <source>
        <dbReference type="EMBL" id="KJA30034.1"/>
    </source>
</evidence>
<keyword evidence="4 6" id="KW-1133">Transmembrane helix</keyword>
<dbReference type="OrthoDB" id="2985014at2759"/>
<evidence type="ECO:0000256" key="1">
    <source>
        <dbReference type="ARBA" id="ARBA00004141"/>
    </source>
</evidence>
<evidence type="ECO:0000313" key="9">
    <source>
        <dbReference type="Proteomes" id="UP000054270"/>
    </source>
</evidence>
<keyword evidence="2" id="KW-0813">Transport</keyword>
<evidence type="ECO:0000256" key="2">
    <source>
        <dbReference type="ARBA" id="ARBA00022448"/>
    </source>
</evidence>
<feature type="transmembrane region" description="Helical" evidence="6">
    <location>
        <begin position="85"/>
        <end position="106"/>
    </location>
</feature>
<dbReference type="Proteomes" id="UP000054270">
    <property type="component" value="Unassembled WGS sequence"/>
</dbReference>
<sequence length="495" mass="55008">MPATNLPTLSALDNEDQPLLTTFSGDHELAAPSEEERKELERTLLKKLDRRMSILVLIYILNYIDRNNTPAARLLGYEEDLHLEGNQFATILSILYIGYILMQVPSNMFLNYIGKPSIYLPSCMIIWGGLSVCTGFVTSYYGALIIRFCLGFVEAAFFPGALFLLAKWYKQSELSQRTALLACGILLSNAFGALIASAILDNMEGVLGFRAWRWLFFVEGSVTILVAIWSMFILPDFPENSSTWLTPAEKALAMQRMQEDAGGRNRQHNLDSPDLSKQPLGRFPGLHLAVTDWKVWWLAVALLCIVTSLSFNVYFPTLTATLGYGPIVTLLLCAPPWLFATGVALSLSRHSDRVGERTKHIASSLFVGMCGFVLAISTMNTAIRYISLFLMAQSYGAFICFLAWASGSVAYPPAKRAVALALINCISQLGNVIGSFVWPLSWGPTYNNSYYVCMVMSSLSLAMCVAFRLHLSSLNRQLDEAEGDQIRGKGYRYML</sequence>
<evidence type="ECO:0000256" key="4">
    <source>
        <dbReference type="ARBA" id="ARBA00022989"/>
    </source>
</evidence>
<keyword evidence="5 6" id="KW-0472">Membrane</keyword>
<dbReference type="InterPro" id="IPR011701">
    <property type="entry name" value="MFS"/>
</dbReference>
<protein>
    <recommendedName>
        <fullName evidence="7">Major facilitator superfamily (MFS) profile domain-containing protein</fullName>
    </recommendedName>
</protein>
<dbReference type="PROSITE" id="PS50850">
    <property type="entry name" value="MFS"/>
    <property type="match status" value="1"/>
</dbReference>
<accession>A0A0D2PGQ8</accession>
<dbReference type="FunFam" id="1.20.1250.20:FF:000057">
    <property type="entry name" value="MFS general substrate transporter"/>
    <property type="match status" value="1"/>
</dbReference>
<comment type="subcellular location">
    <subcellularLocation>
        <location evidence="1">Membrane</location>
        <topology evidence="1">Multi-pass membrane protein</topology>
    </subcellularLocation>
</comment>
<feature type="transmembrane region" description="Helical" evidence="6">
    <location>
        <begin position="295"/>
        <end position="315"/>
    </location>
</feature>
<keyword evidence="9" id="KW-1185">Reference proteome</keyword>
<dbReference type="OMA" id="ERRIHIA"/>
<dbReference type="EMBL" id="KN817518">
    <property type="protein sequence ID" value="KJA30034.1"/>
    <property type="molecule type" value="Genomic_DNA"/>
</dbReference>
<feature type="domain" description="Major facilitator superfamily (MFS) profile" evidence="7">
    <location>
        <begin position="51"/>
        <end position="472"/>
    </location>
</feature>
<evidence type="ECO:0000256" key="3">
    <source>
        <dbReference type="ARBA" id="ARBA00022692"/>
    </source>
</evidence>
<gene>
    <name evidence="8" type="ORF">HYPSUDRAFT_175135</name>
</gene>
<feature type="transmembrane region" description="Helical" evidence="6">
    <location>
        <begin position="449"/>
        <end position="469"/>
    </location>
</feature>
<keyword evidence="3 6" id="KW-0812">Transmembrane</keyword>
<dbReference type="InterPro" id="IPR020846">
    <property type="entry name" value="MFS_dom"/>
</dbReference>
<dbReference type="AlphaFoldDB" id="A0A0D2PGQ8"/>
<feature type="transmembrane region" description="Helical" evidence="6">
    <location>
        <begin position="417"/>
        <end position="437"/>
    </location>
</feature>
<organism evidence="8 9">
    <name type="scientific">Hypholoma sublateritium (strain FD-334 SS-4)</name>
    <dbReference type="NCBI Taxonomy" id="945553"/>
    <lineage>
        <taxon>Eukaryota</taxon>
        <taxon>Fungi</taxon>
        <taxon>Dikarya</taxon>
        <taxon>Basidiomycota</taxon>
        <taxon>Agaricomycotina</taxon>
        <taxon>Agaricomycetes</taxon>
        <taxon>Agaricomycetidae</taxon>
        <taxon>Agaricales</taxon>
        <taxon>Agaricineae</taxon>
        <taxon>Strophariaceae</taxon>
        <taxon>Hypholoma</taxon>
    </lineage>
</organism>
<reference evidence="9" key="1">
    <citation type="submission" date="2014-04" db="EMBL/GenBank/DDBJ databases">
        <title>Evolutionary Origins and Diversification of the Mycorrhizal Mutualists.</title>
        <authorList>
            <consortium name="DOE Joint Genome Institute"/>
            <consortium name="Mycorrhizal Genomics Consortium"/>
            <person name="Kohler A."/>
            <person name="Kuo A."/>
            <person name="Nagy L.G."/>
            <person name="Floudas D."/>
            <person name="Copeland A."/>
            <person name="Barry K.W."/>
            <person name="Cichocki N."/>
            <person name="Veneault-Fourrey C."/>
            <person name="LaButti K."/>
            <person name="Lindquist E.A."/>
            <person name="Lipzen A."/>
            <person name="Lundell T."/>
            <person name="Morin E."/>
            <person name="Murat C."/>
            <person name="Riley R."/>
            <person name="Ohm R."/>
            <person name="Sun H."/>
            <person name="Tunlid A."/>
            <person name="Henrissat B."/>
            <person name="Grigoriev I.V."/>
            <person name="Hibbett D.S."/>
            <person name="Martin F."/>
        </authorList>
    </citation>
    <scope>NUCLEOTIDE SEQUENCE [LARGE SCALE GENOMIC DNA]</scope>
    <source>
        <strain evidence="9">FD-334 SS-4</strain>
    </source>
</reference>
<feature type="transmembrane region" description="Helical" evidence="6">
    <location>
        <begin position="118"/>
        <end position="138"/>
    </location>
</feature>
<feature type="transmembrane region" description="Helical" evidence="6">
    <location>
        <begin position="360"/>
        <end position="379"/>
    </location>
</feature>
<dbReference type="PANTHER" id="PTHR43791:SF6">
    <property type="entry name" value="TRANSPORTER, PUTATIVE (AFU_ORTHOLOGUE AFUA_1G16690)-RELATED"/>
    <property type="match status" value="1"/>
</dbReference>
<dbReference type="Gene3D" id="1.20.1250.20">
    <property type="entry name" value="MFS general substrate transporter like domains"/>
    <property type="match status" value="2"/>
</dbReference>
<dbReference type="InterPro" id="IPR036259">
    <property type="entry name" value="MFS_trans_sf"/>
</dbReference>
<feature type="transmembrane region" description="Helical" evidence="6">
    <location>
        <begin position="385"/>
        <end position="405"/>
    </location>
</feature>
<evidence type="ECO:0000259" key="7">
    <source>
        <dbReference type="PROSITE" id="PS50850"/>
    </source>
</evidence>
<dbReference type="SUPFAM" id="SSF103473">
    <property type="entry name" value="MFS general substrate transporter"/>
    <property type="match status" value="1"/>
</dbReference>
<dbReference type="GO" id="GO:0022857">
    <property type="term" value="F:transmembrane transporter activity"/>
    <property type="evidence" value="ECO:0007669"/>
    <property type="project" value="InterPro"/>
</dbReference>
<dbReference type="PANTHER" id="PTHR43791">
    <property type="entry name" value="PERMEASE-RELATED"/>
    <property type="match status" value="1"/>
</dbReference>
<name>A0A0D2PGQ8_HYPSF</name>
<feature type="transmembrane region" description="Helical" evidence="6">
    <location>
        <begin position="144"/>
        <end position="166"/>
    </location>
</feature>
<feature type="transmembrane region" description="Helical" evidence="6">
    <location>
        <begin position="212"/>
        <end position="234"/>
    </location>
</feature>
<dbReference type="Pfam" id="PF07690">
    <property type="entry name" value="MFS_1"/>
    <property type="match status" value="1"/>
</dbReference>
<evidence type="ECO:0000256" key="5">
    <source>
        <dbReference type="ARBA" id="ARBA00023136"/>
    </source>
</evidence>